<dbReference type="RefSeq" id="WP_217287611.1">
    <property type="nucleotide sequence ID" value="NZ_CP077683.1"/>
</dbReference>
<dbReference type="Proteomes" id="UP000683559">
    <property type="component" value="Chromosome"/>
</dbReference>
<name>A0ABX8LH14_9BACT</name>
<protein>
    <submittedName>
        <fullName evidence="1">Uncharacterized protein</fullName>
    </submittedName>
</protein>
<gene>
    <name evidence="1" type="ORF">KP001_00265</name>
</gene>
<proteinExistence type="predicted"/>
<evidence type="ECO:0000313" key="2">
    <source>
        <dbReference type="Proteomes" id="UP000683559"/>
    </source>
</evidence>
<reference evidence="1 2" key="1">
    <citation type="submission" date="2021-06" db="EMBL/GenBank/DDBJ databases">
        <title>Gemonas diversity in paddy soil.</title>
        <authorList>
            <person name="Liu G."/>
        </authorList>
    </citation>
    <scope>NUCLEOTIDE SEQUENCE [LARGE SCALE GENOMIC DNA]</scope>
    <source>
        <strain evidence="1 2">RG2</strain>
    </source>
</reference>
<sequence length="91" mass="9825">MKIYLYCPKTGVYQGEDFADAALVFGSSPDFPTGATTIAPPSYGTGEVPVFLAAEERWVLSSQGALFWKAQQPVSLPPTKTAVEITTRRTP</sequence>
<keyword evidence="2" id="KW-1185">Reference proteome</keyword>
<dbReference type="EMBL" id="CP077683">
    <property type="protein sequence ID" value="QXE91018.1"/>
    <property type="molecule type" value="Genomic_DNA"/>
</dbReference>
<organism evidence="1 2">
    <name type="scientific">Geomonas subterranea</name>
    <dbReference type="NCBI Taxonomy" id="2847989"/>
    <lineage>
        <taxon>Bacteria</taxon>
        <taxon>Pseudomonadati</taxon>
        <taxon>Thermodesulfobacteriota</taxon>
        <taxon>Desulfuromonadia</taxon>
        <taxon>Geobacterales</taxon>
        <taxon>Geobacteraceae</taxon>
        <taxon>Geomonas</taxon>
    </lineage>
</organism>
<evidence type="ECO:0000313" key="1">
    <source>
        <dbReference type="EMBL" id="QXE91018.1"/>
    </source>
</evidence>
<accession>A0ABX8LH14</accession>